<feature type="compositionally biased region" description="Low complexity" evidence="3">
    <location>
        <begin position="247"/>
        <end position="261"/>
    </location>
</feature>
<dbReference type="EC" id="1.1.1.133" evidence="2"/>
<comment type="similarity">
    <text evidence="1 2">Belongs to the dTDP-4-dehydrorhamnose reductase family.</text>
</comment>
<dbReference type="PANTHER" id="PTHR10491">
    <property type="entry name" value="DTDP-4-DEHYDRORHAMNOSE REDUCTASE"/>
    <property type="match status" value="1"/>
</dbReference>
<dbReference type="CDD" id="cd05254">
    <property type="entry name" value="dTDP_HR_like_SDR_e"/>
    <property type="match status" value="1"/>
</dbReference>
<feature type="region of interest" description="Disordered" evidence="3">
    <location>
        <begin position="345"/>
        <end position="367"/>
    </location>
</feature>
<name>A0A4R3ZS74_9ACTN</name>
<keyword evidence="2" id="KW-0560">Oxidoreductase</keyword>
<dbReference type="InterPro" id="IPR005913">
    <property type="entry name" value="dTDP_dehydrorham_reduct"/>
</dbReference>
<dbReference type="GeneID" id="89531454"/>
<feature type="domain" description="RmlD-like substrate binding" evidence="4">
    <location>
        <begin position="275"/>
        <end position="347"/>
    </location>
</feature>
<dbReference type="Gene3D" id="3.90.25.10">
    <property type="entry name" value="UDP-galactose 4-epimerase, domain 1"/>
    <property type="match status" value="1"/>
</dbReference>
<keyword evidence="2" id="KW-0521">NADP</keyword>
<evidence type="ECO:0000256" key="3">
    <source>
        <dbReference type="SAM" id="MobiDB-lite"/>
    </source>
</evidence>
<dbReference type="EMBL" id="SMCX01000015">
    <property type="protein sequence ID" value="TCW23078.1"/>
    <property type="molecule type" value="Genomic_DNA"/>
</dbReference>
<sequence>MNADDEGAAARRDALPRVLVTGGRGQLGTHLRLAHPGEVLAPGRDELDITRAESVAGYLDRHQPAVVINAAAYTDVDGAETDESGAHLVNVEGPRILAEACRERGLRLVHVSTDYVFSGEVPRGRGGAGRPDPATAPALEPTDATDPATVYGRTKLAGEHAVLAAHPEATILRTSWLYTGPERERWAIPGGDFVATMARLERERDEVSVVDDQWGSPTHAPTLAAAILEMLAREAATREAATHHAAGEAAAHAGTGTDTAAPAVDSPGVDTRGLVLHAAGAGRATWYEVARRTFAYLGADPARVRPCTTADFPRPAPRPAFSVLSGRAWAAAGLTPLPDWDDSLRVALGAGPGSRGGDTSSSSPTPR</sequence>
<feature type="region of interest" description="Disordered" evidence="3">
    <location>
        <begin position="120"/>
        <end position="146"/>
    </location>
</feature>
<dbReference type="GO" id="GO:0005829">
    <property type="term" value="C:cytosol"/>
    <property type="evidence" value="ECO:0007669"/>
    <property type="project" value="TreeGrafter"/>
</dbReference>
<dbReference type="PANTHER" id="PTHR10491:SF4">
    <property type="entry name" value="METHIONINE ADENOSYLTRANSFERASE 2 SUBUNIT BETA"/>
    <property type="match status" value="1"/>
</dbReference>
<proteinExistence type="inferred from homology"/>
<evidence type="ECO:0000259" key="4">
    <source>
        <dbReference type="Pfam" id="PF04321"/>
    </source>
</evidence>
<comment type="pathway">
    <text evidence="2">Carbohydrate biosynthesis; dTDP-L-rhamnose biosynthesis.</text>
</comment>
<gene>
    <name evidence="5" type="ORF">EDD19_1153</name>
</gene>
<dbReference type="GO" id="GO:0008831">
    <property type="term" value="F:dTDP-4-dehydrorhamnose reductase activity"/>
    <property type="evidence" value="ECO:0007669"/>
    <property type="project" value="UniProtKB-EC"/>
</dbReference>
<evidence type="ECO:0000256" key="1">
    <source>
        <dbReference type="ARBA" id="ARBA00010944"/>
    </source>
</evidence>
<protein>
    <recommendedName>
        <fullName evidence="2">dTDP-4-dehydrorhamnose reductase</fullName>
        <ecNumber evidence="2">1.1.1.133</ecNumber>
    </recommendedName>
</protein>
<dbReference type="InterPro" id="IPR036291">
    <property type="entry name" value="NAD(P)-bd_dom_sf"/>
</dbReference>
<dbReference type="InterPro" id="IPR029903">
    <property type="entry name" value="RmlD-like-bd"/>
</dbReference>
<dbReference type="Pfam" id="PF04321">
    <property type="entry name" value="RmlD_sub_bind"/>
    <property type="match status" value="2"/>
</dbReference>
<dbReference type="Proteomes" id="UP000295805">
    <property type="component" value="Unassembled WGS sequence"/>
</dbReference>
<dbReference type="RefSeq" id="WP_243699726.1">
    <property type="nucleotide sequence ID" value="NZ_CP143053.1"/>
</dbReference>
<dbReference type="AlphaFoldDB" id="A0A4R3ZS74"/>
<reference evidence="5 6" key="1">
    <citation type="submission" date="2019-03" db="EMBL/GenBank/DDBJ databases">
        <title>Root nodule microbial communities of legume samples collected from USA, Mexico and Botswana.</title>
        <authorList>
            <person name="Hirsch A."/>
        </authorList>
    </citation>
    <scope>NUCLEOTIDE SEQUENCE [LARGE SCALE GENOMIC DNA]</scope>
    <source>
        <strain evidence="5 6">55</strain>
    </source>
</reference>
<dbReference type="GO" id="GO:0019305">
    <property type="term" value="P:dTDP-rhamnose biosynthetic process"/>
    <property type="evidence" value="ECO:0007669"/>
    <property type="project" value="UniProtKB-UniPathway"/>
</dbReference>
<dbReference type="UniPathway" id="UPA00124"/>
<accession>A0A4R3ZS74</accession>
<comment type="function">
    <text evidence="2">Catalyzes the reduction of dTDP-6-deoxy-L-lyxo-4-hexulose to yield dTDP-L-rhamnose.</text>
</comment>
<feature type="region of interest" description="Disordered" evidence="3">
    <location>
        <begin position="238"/>
        <end position="265"/>
    </location>
</feature>
<comment type="caution">
    <text evidence="5">The sequence shown here is derived from an EMBL/GenBank/DDBJ whole genome shotgun (WGS) entry which is preliminary data.</text>
</comment>
<dbReference type="Gene3D" id="3.40.50.720">
    <property type="entry name" value="NAD(P)-binding Rossmann-like Domain"/>
    <property type="match status" value="1"/>
</dbReference>
<evidence type="ECO:0000313" key="5">
    <source>
        <dbReference type="EMBL" id="TCW23078.1"/>
    </source>
</evidence>
<evidence type="ECO:0000313" key="6">
    <source>
        <dbReference type="Proteomes" id="UP000295805"/>
    </source>
</evidence>
<dbReference type="SUPFAM" id="SSF51735">
    <property type="entry name" value="NAD(P)-binding Rossmann-fold domains"/>
    <property type="match status" value="1"/>
</dbReference>
<evidence type="ECO:0000256" key="2">
    <source>
        <dbReference type="RuleBase" id="RU364082"/>
    </source>
</evidence>
<feature type="compositionally biased region" description="Polar residues" evidence="3">
    <location>
        <begin position="357"/>
        <end position="367"/>
    </location>
</feature>
<feature type="domain" description="RmlD-like substrate binding" evidence="4">
    <location>
        <begin position="17"/>
        <end position="250"/>
    </location>
</feature>
<organism evidence="5 6">
    <name type="scientific">Dietzia cinnamea</name>
    <dbReference type="NCBI Taxonomy" id="321318"/>
    <lineage>
        <taxon>Bacteria</taxon>
        <taxon>Bacillati</taxon>
        <taxon>Actinomycetota</taxon>
        <taxon>Actinomycetes</taxon>
        <taxon>Mycobacteriales</taxon>
        <taxon>Dietziaceae</taxon>
        <taxon>Dietzia</taxon>
    </lineage>
</organism>